<organism evidence="2 3">
    <name type="scientific">Lampropedia aestuarii</name>
    <dbReference type="NCBI Taxonomy" id="2562762"/>
    <lineage>
        <taxon>Bacteria</taxon>
        <taxon>Pseudomonadati</taxon>
        <taxon>Pseudomonadota</taxon>
        <taxon>Betaproteobacteria</taxon>
        <taxon>Burkholderiales</taxon>
        <taxon>Comamonadaceae</taxon>
        <taxon>Lampropedia</taxon>
    </lineage>
</organism>
<reference evidence="2 3" key="1">
    <citation type="submission" date="2019-04" db="EMBL/GenBank/DDBJ databases">
        <title>Lampropedia sp YIM MLB12 draf genome.</title>
        <authorList>
            <person name="Wang Y.-X."/>
        </authorList>
    </citation>
    <scope>NUCLEOTIDE SEQUENCE [LARGE SCALE GENOMIC DNA]</scope>
    <source>
        <strain evidence="2 3">YIM MLB12</strain>
    </source>
</reference>
<comment type="caution">
    <text evidence="2">The sequence shown here is derived from an EMBL/GenBank/DDBJ whole genome shotgun (WGS) entry which is preliminary data.</text>
</comment>
<dbReference type="RefSeq" id="WP_136406933.1">
    <property type="nucleotide sequence ID" value="NZ_JARXRQ010000005.1"/>
</dbReference>
<protein>
    <submittedName>
        <fullName evidence="2">Uncharacterized protein</fullName>
    </submittedName>
</protein>
<gene>
    <name evidence="2" type="ORF">E8K88_12105</name>
</gene>
<keyword evidence="3" id="KW-1185">Reference proteome</keyword>
<sequence>MTAIVSSHPATEHEGLNRVSNGLGFITNHIHNSRLVYAGVLAAIVVLANAWIEPSGLGAWLALWAIVFAVAALLTPSSKNHPGVIEQWLQSQRNARANEQMWQLAMSDHRVMADLLAAHNSHR</sequence>
<keyword evidence="1" id="KW-0472">Membrane</keyword>
<evidence type="ECO:0000313" key="3">
    <source>
        <dbReference type="Proteomes" id="UP000306236"/>
    </source>
</evidence>
<accession>A0A4S5BRT2</accession>
<dbReference type="Proteomes" id="UP000306236">
    <property type="component" value="Unassembled WGS sequence"/>
</dbReference>
<dbReference type="EMBL" id="SSWX01000015">
    <property type="protein sequence ID" value="THJ32436.1"/>
    <property type="molecule type" value="Genomic_DNA"/>
</dbReference>
<evidence type="ECO:0000256" key="1">
    <source>
        <dbReference type="SAM" id="Phobius"/>
    </source>
</evidence>
<keyword evidence="1" id="KW-1133">Transmembrane helix</keyword>
<proteinExistence type="predicted"/>
<feature type="transmembrane region" description="Helical" evidence="1">
    <location>
        <begin position="58"/>
        <end position="75"/>
    </location>
</feature>
<dbReference type="AlphaFoldDB" id="A0A4S5BRT2"/>
<name>A0A4S5BRT2_9BURK</name>
<feature type="transmembrane region" description="Helical" evidence="1">
    <location>
        <begin position="35"/>
        <end position="52"/>
    </location>
</feature>
<evidence type="ECO:0000313" key="2">
    <source>
        <dbReference type="EMBL" id="THJ32436.1"/>
    </source>
</evidence>
<dbReference type="OrthoDB" id="8907851at2"/>
<keyword evidence="1" id="KW-0812">Transmembrane</keyword>